<dbReference type="CDD" id="cd00683">
    <property type="entry name" value="Trans_IPPS_HH"/>
    <property type="match status" value="1"/>
</dbReference>
<dbReference type="SUPFAM" id="SSF48576">
    <property type="entry name" value="Terpenoid synthases"/>
    <property type="match status" value="1"/>
</dbReference>
<dbReference type="SFLD" id="SFLDS00005">
    <property type="entry name" value="Isoprenoid_Synthase_Type_I"/>
    <property type="match status" value="1"/>
</dbReference>
<proteinExistence type="predicted"/>
<dbReference type="Gene3D" id="1.10.600.10">
    <property type="entry name" value="Farnesyl Diphosphate Synthase"/>
    <property type="match status" value="1"/>
</dbReference>
<evidence type="ECO:0000313" key="1">
    <source>
        <dbReference type="EMBL" id="QDU25166.1"/>
    </source>
</evidence>
<dbReference type="KEGG" id="aagg:ETAA8_02280"/>
<name>A0A517Y4P3_9BACT</name>
<organism evidence="1 2">
    <name type="scientific">Anatilimnocola aggregata</name>
    <dbReference type="NCBI Taxonomy" id="2528021"/>
    <lineage>
        <taxon>Bacteria</taxon>
        <taxon>Pseudomonadati</taxon>
        <taxon>Planctomycetota</taxon>
        <taxon>Planctomycetia</taxon>
        <taxon>Pirellulales</taxon>
        <taxon>Pirellulaceae</taxon>
        <taxon>Anatilimnocola</taxon>
    </lineage>
</organism>
<accession>A0A517Y4P3</accession>
<evidence type="ECO:0000313" key="2">
    <source>
        <dbReference type="Proteomes" id="UP000315017"/>
    </source>
</evidence>
<dbReference type="RefSeq" id="WP_202921487.1">
    <property type="nucleotide sequence ID" value="NZ_CP036274.1"/>
</dbReference>
<dbReference type="AlphaFoldDB" id="A0A517Y4P3"/>
<dbReference type="GO" id="GO:0016114">
    <property type="term" value="P:terpenoid biosynthetic process"/>
    <property type="evidence" value="ECO:0007669"/>
    <property type="project" value="UniProtKB-ARBA"/>
</dbReference>
<dbReference type="InterPro" id="IPR033904">
    <property type="entry name" value="Trans_IPPS_HH"/>
</dbReference>
<reference evidence="1 2" key="1">
    <citation type="submission" date="2019-02" db="EMBL/GenBank/DDBJ databases">
        <title>Deep-cultivation of Planctomycetes and their phenomic and genomic characterization uncovers novel biology.</title>
        <authorList>
            <person name="Wiegand S."/>
            <person name="Jogler M."/>
            <person name="Boedeker C."/>
            <person name="Pinto D."/>
            <person name="Vollmers J."/>
            <person name="Rivas-Marin E."/>
            <person name="Kohn T."/>
            <person name="Peeters S.H."/>
            <person name="Heuer A."/>
            <person name="Rast P."/>
            <person name="Oberbeckmann S."/>
            <person name="Bunk B."/>
            <person name="Jeske O."/>
            <person name="Meyerdierks A."/>
            <person name="Storesund J.E."/>
            <person name="Kallscheuer N."/>
            <person name="Luecker S."/>
            <person name="Lage O.M."/>
            <person name="Pohl T."/>
            <person name="Merkel B.J."/>
            <person name="Hornburger P."/>
            <person name="Mueller R.-W."/>
            <person name="Bruemmer F."/>
            <person name="Labrenz M."/>
            <person name="Spormann A.M."/>
            <person name="Op den Camp H."/>
            <person name="Overmann J."/>
            <person name="Amann R."/>
            <person name="Jetten M.S.M."/>
            <person name="Mascher T."/>
            <person name="Medema M.H."/>
            <person name="Devos D.P."/>
            <person name="Kaster A.-K."/>
            <person name="Ovreas L."/>
            <person name="Rohde M."/>
            <person name="Galperin M.Y."/>
            <person name="Jogler C."/>
        </authorList>
    </citation>
    <scope>NUCLEOTIDE SEQUENCE [LARGE SCALE GENOMIC DNA]</scope>
    <source>
        <strain evidence="1 2">ETA_A8</strain>
    </source>
</reference>
<dbReference type="PANTHER" id="PTHR31480">
    <property type="entry name" value="BIFUNCTIONAL LYCOPENE CYCLASE/PHYTOENE SYNTHASE"/>
    <property type="match status" value="1"/>
</dbReference>
<dbReference type="GO" id="GO:0051996">
    <property type="term" value="F:squalene synthase [NAD(P)H] activity"/>
    <property type="evidence" value="ECO:0007669"/>
    <property type="project" value="InterPro"/>
</dbReference>
<dbReference type="EMBL" id="CP036274">
    <property type="protein sequence ID" value="QDU25166.1"/>
    <property type="molecule type" value="Genomic_DNA"/>
</dbReference>
<dbReference type="InterPro" id="IPR008949">
    <property type="entry name" value="Isoprenoid_synthase_dom_sf"/>
</dbReference>
<gene>
    <name evidence="1" type="primary">crtB_1</name>
    <name evidence="1" type="ORF">ETAA8_02280</name>
</gene>
<dbReference type="InterPro" id="IPR044843">
    <property type="entry name" value="Trans_IPPS_bact-type"/>
</dbReference>
<dbReference type="InterPro" id="IPR017827">
    <property type="entry name" value="HSQ_synthase_HpnC"/>
</dbReference>
<dbReference type="SFLD" id="SFLDG01018">
    <property type="entry name" value="Squalene/Phytoene_Synthase_Lik"/>
    <property type="match status" value="1"/>
</dbReference>
<dbReference type="InterPro" id="IPR002060">
    <property type="entry name" value="Squ/phyt_synthse"/>
</dbReference>
<dbReference type="NCBIfam" id="TIGR03464">
    <property type="entry name" value="HpnC"/>
    <property type="match status" value="1"/>
</dbReference>
<dbReference type="GO" id="GO:0004311">
    <property type="term" value="F:geranylgeranyl diphosphate synthase activity"/>
    <property type="evidence" value="ECO:0007669"/>
    <property type="project" value="InterPro"/>
</dbReference>
<protein>
    <submittedName>
        <fullName evidence="1">All-trans-phytoene synthase</fullName>
    </submittedName>
</protein>
<dbReference type="Pfam" id="PF00494">
    <property type="entry name" value="SQS_PSY"/>
    <property type="match status" value="1"/>
</dbReference>
<dbReference type="Proteomes" id="UP000315017">
    <property type="component" value="Chromosome"/>
</dbReference>
<sequence>MNLAEQLARWGPTSSHARPSLAEAEAYCRGLATSHYENFSVVSWLFPRHLHQHLCNVYAYCRWADDLADEAANPAQASELLSWWEAQLDLGSESRHPVFVALAQTIGQKQIPQQPFRDLLCAFRQEQVQTRYEAWADLARYCEHSANPVGRLVLHLGQSASPANIALSDSICTGLQHINFCQDVARDYAKGRIYLPRDQRETFGWTDERFAAQAASQIVPDDSFRHMLREQVERAEQLLRAGEPLVKQAGADLRLPIRLFIDGGLAIAQAIRDQRFDVWTRRPVVSKWTKLKLLVRGYFS</sequence>
<keyword evidence="2" id="KW-1185">Reference proteome</keyword>
<dbReference type="SFLD" id="SFLDG01212">
    <property type="entry name" value="Phytoene_synthase_like"/>
    <property type="match status" value="1"/>
</dbReference>